<proteinExistence type="predicted"/>
<organism evidence="3">
    <name type="scientific">viral metagenome</name>
    <dbReference type="NCBI Taxonomy" id="1070528"/>
    <lineage>
        <taxon>unclassified sequences</taxon>
        <taxon>metagenomes</taxon>
        <taxon>organismal metagenomes</taxon>
    </lineage>
</organism>
<feature type="transmembrane region" description="Helical" evidence="1">
    <location>
        <begin position="191"/>
        <end position="211"/>
    </location>
</feature>
<evidence type="ECO:0000256" key="1">
    <source>
        <dbReference type="SAM" id="Phobius"/>
    </source>
</evidence>
<dbReference type="InterPro" id="IPR012171">
    <property type="entry name" value="Fatty_acid_desaturase"/>
</dbReference>
<dbReference type="GO" id="GO:0006629">
    <property type="term" value="P:lipid metabolic process"/>
    <property type="evidence" value="ECO:0007669"/>
    <property type="project" value="InterPro"/>
</dbReference>
<sequence length="353" mass="42087">MKKETIEIIIPSKINEGEFLSKYKSSYKSAFLDLLLHTFLFSSSLYLSWIFKNSWLCIFTTLLMAALTNRTFVIFHDCCHESYTPNKQLNYVLSHITGMLVLTSPNWILDHHTHHLTNGNIENKQHYFFNETIIFTKNQFLSKTKIQQLIYRVYKNPLIFFSVVPIIYFGVFQQFIYIIKKYRHPTTFTQSLLRITFNHILNNILSFIYIFKLYEYGLLMHYICWISLSSALSFMIFHNQHSFNPSYVVNDTEWTKRNSGLSGSSFIQLPKYLKYFYMGIEYHHIHHMNAKIPGYNLQSFHEEVLSKSNMFDTIVKLSMADCYNNLWLVLYDEDKKKYISFEDLDNEEEKKTN</sequence>
<accession>A0A6C0BAQ4</accession>
<evidence type="ECO:0000259" key="2">
    <source>
        <dbReference type="Pfam" id="PF00487"/>
    </source>
</evidence>
<dbReference type="PANTHER" id="PTHR19353:SF73">
    <property type="entry name" value="FATTY ACID DESATURASE"/>
    <property type="match status" value="1"/>
</dbReference>
<dbReference type="EMBL" id="MN739102">
    <property type="protein sequence ID" value="QHS88649.1"/>
    <property type="molecule type" value="Genomic_DNA"/>
</dbReference>
<protein>
    <recommendedName>
        <fullName evidence="2">Fatty acid desaturase domain-containing protein</fullName>
    </recommendedName>
</protein>
<dbReference type="PANTHER" id="PTHR19353">
    <property type="entry name" value="FATTY ACID DESATURASE 2"/>
    <property type="match status" value="1"/>
</dbReference>
<evidence type="ECO:0000313" key="3">
    <source>
        <dbReference type="EMBL" id="QHS88649.1"/>
    </source>
</evidence>
<keyword evidence="1" id="KW-0812">Transmembrane</keyword>
<name>A0A6C0BAQ4_9ZZZZ</name>
<dbReference type="GO" id="GO:0016020">
    <property type="term" value="C:membrane"/>
    <property type="evidence" value="ECO:0007669"/>
    <property type="project" value="TreeGrafter"/>
</dbReference>
<feature type="domain" description="Fatty acid desaturase" evidence="2">
    <location>
        <begin position="54"/>
        <end position="305"/>
    </location>
</feature>
<dbReference type="AlphaFoldDB" id="A0A6C0BAQ4"/>
<keyword evidence="1" id="KW-1133">Transmembrane helix</keyword>
<dbReference type="Pfam" id="PF00487">
    <property type="entry name" value="FA_desaturase"/>
    <property type="match status" value="1"/>
</dbReference>
<dbReference type="InterPro" id="IPR005804">
    <property type="entry name" value="FA_desaturase_dom"/>
</dbReference>
<feature type="transmembrane region" description="Helical" evidence="1">
    <location>
        <begin position="55"/>
        <end position="76"/>
    </location>
</feature>
<feature type="transmembrane region" description="Helical" evidence="1">
    <location>
        <begin position="30"/>
        <end position="49"/>
    </location>
</feature>
<keyword evidence="1" id="KW-0472">Membrane</keyword>
<reference evidence="3" key="1">
    <citation type="journal article" date="2020" name="Nature">
        <title>Giant virus diversity and host interactions through global metagenomics.</title>
        <authorList>
            <person name="Schulz F."/>
            <person name="Roux S."/>
            <person name="Paez-Espino D."/>
            <person name="Jungbluth S."/>
            <person name="Walsh D.A."/>
            <person name="Denef V.J."/>
            <person name="McMahon K.D."/>
            <person name="Konstantinidis K.T."/>
            <person name="Eloe-Fadrosh E.A."/>
            <person name="Kyrpides N.C."/>
            <person name="Woyke T."/>
        </authorList>
    </citation>
    <scope>NUCLEOTIDE SEQUENCE</scope>
    <source>
        <strain evidence="3">GVMAG-M-3300010158-59</strain>
    </source>
</reference>
<feature type="transmembrane region" description="Helical" evidence="1">
    <location>
        <begin position="217"/>
        <end position="237"/>
    </location>
</feature>
<dbReference type="GO" id="GO:0016717">
    <property type="term" value="F:oxidoreductase activity, acting on paired donors, with oxidation of a pair of donors resulting in the reduction of molecular oxygen to two molecules of water"/>
    <property type="evidence" value="ECO:0007669"/>
    <property type="project" value="TreeGrafter"/>
</dbReference>
<feature type="transmembrane region" description="Helical" evidence="1">
    <location>
        <begin position="158"/>
        <end position="179"/>
    </location>
</feature>